<dbReference type="AlphaFoldDB" id="A0A1T4Y3C3"/>
<keyword evidence="3 5" id="KW-1133">Transmembrane helix</keyword>
<accession>A0A1T4Y3C3</accession>
<feature type="transmembrane region" description="Helical" evidence="5">
    <location>
        <begin position="106"/>
        <end position="125"/>
    </location>
</feature>
<dbReference type="RefSeq" id="WP_078714431.1">
    <property type="nucleotide sequence ID" value="NZ_FUYG01000005.1"/>
</dbReference>
<dbReference type="Proteomes" id="UP000189735">
    <property type="component" value="Unassembled WGS sequence"/>
</dbReference>
<evidence type="ECO:0000256" key="5">
    <source>
        <dbReference type="SAM" id="Phobius"/>
    </source>
</evidence>
<feature type="transmembrane region" description="Helical" evidence="5">
    <location>
        <begin position="193"/>
        <end position="214"/>
    </location>
</feature>
<dbReference type="Pfam" id="PF05090">
    <property type="entry name" value="HTTM"/>
    <property type="match status" value="1"/>
</dbReference>
<feature type="transmembrane region" description="Helical" evidence="5">
    <location>
        <begin position="284"/>
        <end position="305"/>
    </location>
</feature>
<dbReference type="PANTHER" id="PTHR39535">
    <property type="entry name" value="SPORULATION-DELAYING PROTEIN SDPB"/>
    <property type="match status" value="1"/>
</dbReference>
<evidence type="ECO:0000259" key="6">
    <source>
        <dbReference type="SMART" id="SM00752"/>
    </source>
</evidence>
<comment type="subcellular location">
    <subcellularLocation>
        <location evidence="1">Endomembrane system</location>
        <topology evidence="1">Multi-pass membrane protein</topology>
    </subcellularLocation>
</comment>
<feature type="transmembrane region" description="Helical" evidence="5">
    <location>
        <begin position="156"/>
        <end position="173"/>
    </location>
</feature>
<dbReference type="InterPro" id="IPR053934">
    <property type="entry name" value="HTTM_dom"/>
</dbReference>
<gene>
    <name evidence="7" type="ORF">SAMN06295879_2200</name>
</gene>
<protein>
    <submittedName>
        <fullName evidence="7">Vitamin K-dependent gamma-carboxylase</fullName>
    </submittedName>
</protein>
<dbReference type="GO" id="GO:0012505">
    <property type="term" value="C:endomembrane system"/>
    <property type="evidence" value="ECO:0007669"/>
    <property type="project" value="UniProtKB-SubCell"/>
</dbReference>
<evidence type="ECO:0000256" key="3">
    <source>
        <dbReference type="ARBA" id="ARBA00022989"/>
    </source>
</evidence>
<organism evidence="7 8">
    <name type="scientific">Agreia bicolorata</name>
    <dbReference type="NCBI Taxonomy" id="110935"/>
    <lineage>
        <taxon>Bacteria</taxon>
        <taxon>Bacillati</taxon>
        <taxon>Actinomycetota</taxon>
        <taxon>Actinomycetes</taxon>
        <taxon>Micrococcales</taxon>
        <taxon>Microbacteriaceae</taxon>
        <taxon>Agreia</taxon>
    </lineage>
</organism>
<keyword evidence="2 5" id="KW-0812">Transmembrane</keyword>
<dbReference type="SMART" id="SM00752">
    <property type="entry name" value="HTTM"/>
    <property type="match status" value="1"/>
</dbReference>
<evidence type="ECO:0000313" key="7">
    <source>
        <dbReference type="EMBL" id="SKA96324.1"/>
    </source>
</evidence>
<dbReference type="InterPro" id="IPR052964">
    <property type="entry name" value="Sporulation_signal_mat"/>
</dbReference>
<evidence type="ECO:0000256" key="2">
    <source>
        <dbReference type="ARBA" id="ARBA00022692"/>
    </source>
</evidence>
<proteinExistence type="predicted"/>
<name>A0A1T4Y3C3_9MICO</name>
<dbReference type="InterPro" id="IPR011020">
    <property type="entry name" value="HTTM-like"/>
</dbReference>
<sequence>MIALFRAIARRVRAAVIETSGTTLDTIDRGVGGVRIWFMSRPHALHGSAVTRILIGFSLLGLAVSNFGSREYSYGAEWTEQFSQAPTTFVAIFPFSEIWKLCASPAGLTTVFVVVIVAAVALILGAATRISIIVLLVFWVSLSQLTTFTADQSDNLIRIALTFLLVSQCHRVWSVDSWLRNIRGKRVRGAGGIANVAHNVAVVALMCQICFVYVSGGLYKAGGKPWAGGWAIYDPLHVKQFSTWPELADFVTTFGPAVAFATTLTVLVQTMFPLMLLNTWTRRLALIVMVFFHIGIGVFMGLPWFSLSTLALDALFVRESTWMRLTGSSRTFVESVRREMDDAHSR</sequence>
<dbReference type="PANTHER" id="PTHR39535:SF2">
    <property type="entry name" value="HTTM DOMAIN-CONTAINING PROTEIN"/>
    <property type="match status" value="1"/>
</dbReference>
<feature type="domain" description="HTTM-like" evidence="6">
    <location>
        <begin position="40"/>
        <end position="321"/>
    </location>
</feature>
<reference evidence="8" key="1">
    <citation type="submission" date="2017-02" db="EMBL/GenBank/DDBJ databases">
        <authorList>
            <person name="Varghese N."/>
            <person name="Submissions S."/>
        </authorList>
    </citation>
    <scope>NUCLEOTIDE SEQUENCE [LARGE SCALE GENOMIC DNA]</scope>
    <source>
        <strain evidence="8">VKM Ac-2052</strain>
    </source>
</reference>
<evidence type="ECO:0000256" key="4">
    <source>
        <dbReference type="ARBA" id="ARBA00023136"/>
    </source>
</evidence>
<evidence type="ECO:0000256" key="1">
    <source>
        <dbReference type="ARBA" id="ARBA00004127"/>
    </source>
</evidence>
<dbReference type="EMBL" id="FUYG01000005">
    <property type="protein sequence ID" value="SKA96324.1"/>
    <property type="molecule type" value="Genomic_DNA"/>
</dbReference>
<evidence type="ECO:0000313" key="8">
    <source>
        <dbReference type="Proteomes" id="UP000189735"/>
    </source>
</evidence>
<feature type="transmembrane region" description="Helical" evidence="5">
    <location>
        <begin position="254"/>
        <end position="277"/>
    </location>
</feature>
<keyword evidence="4 5" id="KW-0472">Membrane</keyword>